<comment type="similarity">
    <text evidence="3">Belongs to the acetyltransferase family. NAA40 subfamily.</text>
</comment>
<name>A0A835W0U6_CHLIN</name>
<feature type="region of interest" description="Disordered" evidence="12">
    <location>
        <begin position="59"/>
        <end position="130"/>
    </location>
</feature>
<keyword evidence="15" id="KW-1185">Reference proteome</keyword>
<evidence type="ECO:0000256" key="8">
    <source>
        <dbReference type="ARBA" id="ARBA00023242"/>
    </source>
</evidence>
<keyword evidence="8" id="KW-0539">Nucleus</keyword>
<dbReference type="PANTHER" id="PTHR20531">
    <property type="entry name" value="N-ALPHA-ACETYLTRANSFERASE 40"/>
    <property type="match status" value="1"/>
</dbReference>
<evidence type="ECO:0000256" key="10">
    <source>
        <dbReference type="ARBA" id="ARBA00047821"/>
    </source>
</evidence>
<keyword evidence="7" id="KW-0808">Transferase</keyword>
<dbReference type="EMBL" id="JAEHOC010000020">
    <property type="protein sequence ID" value="KAG2433048.1"/>
    <property type="molecule type" value="Genomic_DNA"/>
</dbReference>
<feature type="region of interest" description="Disordered" evidence="12">
    <location>
        <begin position="223"/>
        <end position="282"/>
    </location>
</feature>
<accession>A0A835W0U6</accession>
<feature type="compositionally biased region" description="Low complexity" evidence="12">
    <location>
        <begin position="143"/>
        <end position="189"/>
    </location>
</feature>
<evidence type="ECO:0000256" key="7">
    <source>
        <dbReference type="ARBA" id="ARBA00022679"/>
    </source>
</evidence>
<sequence length="363" mass="36025">MELLEQIAWGAGMSKVMLTVFTENVPALAFYSKLGYRLDETSPDFSPASGNCSPLELARSAGGGGSSRCSPELGASAPTAAGVAHSGARSASGSPAAGGGTAVSSGMAVSSGSGSAGGAGSGEGSGSGYHILSKRLPLDWRQQVQEAQGAQQQQQEAQLGEQQQQQAHVQVASAVHQAQEEQQPQDQSPQPQPQQPVPLQQAVEVVDAGAAALPGAVAASPAAVRAEEAEAEDPGSRKKQRTHDTPGAAGVGRSASCGPEQEASAEGAAQHDGAATAGHDLSRNCTPAPITARISAGAGAAAVGACTDEQEHTEQVLTGAAAPIAAQPVQDGEAAVGGMAMDGACNSDGVAAVEQVPNSGHYD</sequence>
<evidence type="ECO:0000256" key="11">
    <source>
        <dbReference type="ARBA" id="ARBA00049524"/>
    </source>
</evidence>
<dbReference type="PROSITE" id="PS51186">
    <property type="entry name" value="GNAT"/>
    <property type="match status" value="1"/>
</dbReference>
<comment type="subcellular location">
    <subcellularLocation>
        <location evidence="2">Cytoplasm</location>
    </subcellularLocation>
    <subcellularLocation>
        <location evidence="1">Nucleus</location>
    </subcellularLocation>
</comment>
<comment type="catalytic activity">
    <reaction evidence="11">
        <text>N-terminal L-seryl-[histone H4] + acetyl-CoA = N-terminal N(alpha)-acetyl-L-seryl-[histone H4] + CoA + H(+)</text>
        <dbReference type="Rhea" id="RHEA:50596"/>
        <dbReference type="Rhea" id="RHEA-COMP:12740"/>
        <dbReference type="Rhea" id="RHEA-COMP:12743"/>
        <dbReference type="ChEBI" id="CHEBI:15378"/>
        <dbReference type="ChEBI" id="CHEBI:57287"/>
        <dbReference type="ChEBI" id="CHEBI:57288"/>
        <dbReference type="ChEBI" id="CHEBI:64738"/>
        <dbReference type="ChEBI" id="CHEBI:83690"/>
        <dbReference type="EC" id="2.3.1.257"/>
    </reaction>
</comment>
<dbReference type="AlphaFoldDB" id="A0A835W0U6"/>
<evidence type="ECO:0000313" key="14">
    <source>
        <dbReference type="EMBL" id="KAG2433048.1"/>
    </source>
</evidence>
<feature type="domain" description="N-acetyltransferase" evidence="13">
    <location>
        <begin position="1"/>
        <end position="62"/>
    </location>
</feature>
<dbReference type="GO" id="GO:0010485">
    <property type="term" value="F:histone H4 acetyltransferase activity"/>
    <property type="evidence" value="ECO:0007669"/>
    <property type="project" value="InterPro"/>
</dbReference>
<organism evidence="14 15">
    <name type="scientific">Chlamydomonas incerta</name>
    <dbReference type="NCBI Taxonomy" id="51695"/>
    <lineage>
        <taxon>Eukaryota</taxon>
        <taxon>Viridiplantae</taxon>
        <taxon>Chlorophyta</taxon>
        <taxon>core chlorophytes</taxon>
        <taxon>Chlorophyceae</taxon>
        <taxon>CS clade</taxon>
        <taxon>Chlamydomonadales</taxon>
        <taxon>Chlamydomonadaceae</taxon>
        <taxon>Chlamydomonas</taxon>
    </lineage>
</organism>
<reference evidence="14" key="1">
    <citation type="journal article" date="2020" name="bioRxiv">
        <title>Comparative genomics of Chlamydomonas.</title>
        <authorList>
            <person name="Craig R.J."/>
            <person name="Hasan A.R."/>
            <person name="Ness R.W."/>
            <person name="Keightley P.D."/>
        </authorList>
    </citation>
    <scope>NUCLEOTIDE SEQUENCE</scope>
    <source>
        <strain evidence="14">SAG 7.73</strain>
    </source>
</reference>
<dbReference type="InterPro" id="IPR000182">
    <property type="entry name" value="GNAT_dom"/>
</dbReference>
<dbReference type="GO" id="GO:1990189">
    <property type="term" value="F:protein N-terminal-serine acetyltransferase activity"/>
    <property type="evidence" value="ECO:0007669"/>
    <property type="project" value="UniProtKB-EC"/>
</dbReference>
<dbReference type="OrthoDB" id="424551at2759"/>
<evidence type="ECO:0000256" key="3">
    <source>
        <dbReference type="ARBA" id="ARBA00008870"/>
    </source>
</evidence>
<dbReference type="InterPro" id="IPR039949">
    <property type="entry name" value="NAA40"/>
</dbReference>
<feature type="region of interest" description="Disordered" evidence="12">
    <location>
        <begin position="143"/>
        <end position="198"/>
    </location>
</feature>
<dbReference type="InterPro" id="IPR016181">
    <property type="entry name" value="Acyl_CoA_acyltransferase"/>
</dbReference>
<dbReference type="Gene3D" id="3.40.630.30">
    <property type="match status" value="1"/>
</dbReference>
<feature type="compositionally biased region" description="Low complexity" evidence="12">
    <location>
        <begin position="80"/>
        <end position="95"/>
    </location>
</feature>
<dbReference type="Proteomes" id="UP000650467">
    <property type="component" value="Unassembled WGS sequence"/>
</dbReference>
<evidence type="ECO:0000256" key="2">
    <source>
        <dbReference type="ARBA" id="ARBA00004496"/>
    </source>
</evidence>
<proteinExistence type="inferred from homology"/>
<keyword evidence="6" id="KW-0963">Cytoplasm</keyword>
<dbReference type="GO" id="GO:0043998">
    <property type="term" value="F:histone H2A acetyltransferase activity"/>
    <property type="evidence" value="ECO:0007669"/>
    <property type="project" value="InterPro"/>
</dbReference>
<dbReference type="GO" id="GO:0005634">
    <property type="term" value="C:nucleus"/>
    <property type="evidence" value="ECO:0007669"/>
    <property type="project" value="UniProtKB-SubCell"/>
</dbReference>
<evidence type="ECO:0000256" key="5">
    <source>
        <dbReference type="ARBA" id="ARBA00015043"/>
    </source>
</evidence>
<evidence type="ECO:0000256" key="1">
    <source>
        <dbReference type="ARBA" id="ARBA00004123"/>
    </source>
</evidence>
<dbReference type="GO" id="GO:0005737">
    <property type="term" value="C:cytoplasm"/>
    <property type="evidence" value="ECO:0007669"/>
    <property type="project" value="UniProtKB-SubCell"/>
</dbReference>
<evidence type="ECO:0000313" key="15">
    <source>
        <dbReference type="Proteomes" id="UP000650467"/>
    </source>
</evidence>
<comment type="caution">
    <text evidence="14">The sequence shown here is derived from an EMBL/GenBank/DDBJ whole genome shotgun (WGS) entry which is preliminary data.</text>
</comment>
<evidence type="ECO:0000256" key="6">
    <source>
        <dbReference type="ARBA" id="ARBA00022490"/>
    </source>
</evidence>
<gene>
    <name evidence="14" type="ORF">HXX76_008775</name>
</gene>
<evidence type="ECO:0000259" key="13">
    <source>
        <dbReference type="PROSITE" id="PS51186"/>
    </source>
</evidence>
<dbReference type="EC" id="2.3.1.257" evidence="4"/>
<comment type="catalytic activity">
    <reaction evidence="10">
        <text>N-terminal L-seryl-[histone H2A] + acetyl-CoA = N-terminal N(alpha)-acetyl-L-seryl-[histone H2A] + CoA + H(+)</text>
        <dbReference type="Rhea" id="RHEA:50600"/>
        <dbReference type="Rhea" id="RHEA-COMP:12742"/>
        <dbReference type="Rhea" id="RHEA-COMP:12744"/>
        <dbReference type="ChEBI" id="CHEBI:15378"/>
        <dbReference type="ChEBI" id="CHEBI:57287"/>
        <dbReference type="ChEBI" id="CHEBI:57288"/>
        <dbReference type="ChEBI" id="CHEBI:64738"/>
        <dbReference type="ChEBI" id="CHEBI:83690"/>
        <dbReference type="EC" id="2.3.1.257"/>
    </reaction>
</comment>
<evidence type="ECO:0000256" key="4">
    <source>
        <dbReference type="ARBA" id="ARBA00012950"/>
    </source>
</evidence>
<keyword evidence="9" id="KW-0012">Acyltransferase</keyword>
<evidence type="ECO:0000256" key="12">
    <source>
        <dbReference type="SAM" id="MobiDB-lite"/>
    </source>
</evidence>
<feature type="compositionally biased region" description="Low complexity" evidence="12">
    <location>
        <begin position="102"/>
        <end position="113"/>
    </location>
</feature>
<protein>
    <recommendedName>
        <fullName evidence="5">N-alpha-acetyltransferase 40</fullName>
        <ecNumber evidence="4">2.3.1.257</ecNumber>
    </recommendedName>
</protein>
<dbReference type="SUPFAM" id="SSF55729">
    <property type="entry name" value="Acyl-CoA N-acyltransferases (Nat)"/>
    <property type="match status" value="1"/>
</dbReference>
<evidence type="ECO:0000256" key="9">
    <source>
        <dbReference type="ARBA" id="ARBA00023315"/>
    </source>
</evidence>
<feature type="compositionally biased region" description="Gly residues" evidence="12">
    <location>
        <begin position="114"/>
        <end position="127"/>
    </location>
</feature>
<dbReference type="PANTHER" id="PTHR20531:SF1">
    <property type="entry name" value="N-ALPHA-ACETYLTRANSFERASE 40"/>
    <property type="match status" value="1"/>
</dbReference>